<dbReference type="Proteomes" id="UP000803844">
    <property type="component" value="Unassembled WGS sequence"/>
</dbReference>
<accession>A0A9P5CNK5</accession>
<dbReference type="AlphaFoldDB" id="A0A9P5CNK5"/>
<evidence type="ECO:0000313" key="2">
    <source>
        <dbReference type="Proteomes" id="UP000803844"/>
    </source>
</evidence>
<name>A0A9P5CNK5_CRYP1</name>
<dbReference type="EMBL" id="MU032348">
    <property type="protein sequence ID" value="KAF3764226.1"/>
    <property type="molecule type" value="Genomic_DNA"/>
</dbReference>
<proteinExistence type="predicted"/>
<dbReference type="RefSeq" id="XP_040775187.1">
    <property type="nucleotide sequence ID" value="XM_040915980.1"/>
</dbReference>
<protein>
    <submittedName>
        <fullName evidence="1">Uncharacterized protein</fullName>
    </submittedName>
</protein>
<evidence type="ECO:0000313" key="1">
    <source>
        <dbReference type="EMBL" id="KAF3764226.1"/>
    </source>
</evidence>
<sequence>LACAAEARFGQEQIPVAAVSALTSFGQPGDSGSLSGAVPGVLLAAANPCDKLTLADKIVATLGTDPAVISAAAGVVAAEQNFNPFVVNIPSICGDATLPTTAALRGIVPLVDPAVGGSNTENANSATSLKTPFTNTDLSVAGVMSAQGFSNF</sequence>
<reference evidence="1" key="1">
    <citation type="journal article" date="2020" name="Phytopathology">
        <title>Genome sequence of the chestnut blight fungus Cryphonectria parasitica EP155: A fundamental resource for an archetypical invasive plant pathogen.</title>
        <authorList>
            <person name="Crouch J.A."/>
            <person name="Dawe A."/>
            <person name="Aerts A."/>
            <person name="Barry K."/>
            <person name="Churchill A.C.L."/>
            <person name="Grimwood J."/>
            <person name="Hillman B."/>
            <person name="Milgroom M.G."/>
            <person name="Pangilinan J."/>
            <person name="Smith M."/>
            <person name="Salamov A."/>
            <person name="Schmutz J."/>
            <person name="Yadav J."/>
            <person name="Grigoriev I.V."/>
            <person name="Nuss D."/>
        </authorList>
    </citation>
    <scope>NUCLEOTIDE SEQUENCE</scope>
    <source>
        <strain evidence="1">EP155</strain>
    </source>
</reference>
<comment type="caution">
    <text evidence="1">The sequence shown here is derived from an EMBL/GenBank/DDBJ whole genome shotgun (WGS) entry which is preliminary data.</text>
</comment>
<keyword evidence="2" id="KW-1185">Reference proteome</keyword>
<dbReference type="GeneID" id="63833109"/>
<feature type="non-terminal residue" evidence="1">
    <location>
        <position position="152"/>
    </location>
</feature>
<feature type="non-terminal residue" evidence="1">
    <location>
        <position position="1"/>
    </location>
</feature>
<dbReference type="OrthoDB" id="2141239at2759"/>
<organism evidence="1 2">
    <name type="scientific">Cryphonectria parasitica (strain ATCC 38755 / EP155)</name>
    <dbReference type="NCBI Taxonomy" id="660469"/>
    <lineage>
        <taxon>Eukaryota</taxon>
        <taxon>Fungi</taxon>
        <taxon>Dikarya</taxon>
        <taxon>Ascomycota</taxon>
        <taxon>Pezizomycotina</taxon>
        <taxon>Sordariomycetes</taxon>
        <taxon>Sordariomycetidae</taxon>
        <taxon>Diaporthales</taxon>
        <taxon>Cryphonectriaceae</taxon>
        <taxon>Cryphonectria-Endothia species complex</taxon>
        <taxon>Cryphonectria</taxon>
    </lineage>
</organism>
<gene>
    <name evidence="1" type="ORF">M406DRAFT_234379</name>
</gene>